<feature type="coiled-coil region" evidence="1">
    <location>
        <begin position="291"/>
        <end position="318"/>
    </location>
</feature>
<dbReference type="PATRIC" id="fig|1354791.3.peg.1351"/>
<protein>
    <submittedName>
        <fullName evidence="2">Uncharacterized protein</fullName>
    </submittedName>
</protein>
<reference evidence="3" key="2">
    <citation type="submission" date="2014-02" db="EMBL/GenBank/DDBJ databases">
        <title>Draft Genome Sequence of extremely halophilic bacteria Halorhodospira halochloris.</title>
        <authorList>
            <person name="Singh K.S."/>
        </authorList>
    </citation>
    <scope>NUCLEOTIDE SEQUENCE [LARGE SCALE GENOMIC DNA]</scope>
    <source>
        <strain evidence="3">A</strain>
    </source>
</reference>
<dbReference type="OrthoDB" id="9066681at2"/>
<keyword evidence="3" id="KW-1185">Reference proteome</keyword>
<evidence type="ECO:0000256" key="1">
    <source>
        <dbReference type="SAM" id="Coils"/>
    </source>
</evidence>
<dbReference type="KEGG" id="hhc:M911_04830"/>
<organism evidence="2 3">
    <name type="scientific">Ectothiorhodospira haloalkaliphila</name>
    <dbReference type="NCBI Taxonomy" id="421628"/>
    <lineage>
        <taxon>Bacteria</taxon>
        <taxon>Pseudomonadati</taxon>
        <taxon>Pseudomonadota</taxon>
        <taxon>Gammaproteobacteria</taxon>
        <taxon>Chromatiales</taxon>
        <taxon>Ectothiorhodospiraceae</taxon>
        <taxon>Ectothiorhodospira</taxon>
    </lineage>
</organism>
<evidence type="ECO:0000313" key="2">
    <source>
        <dbReference type="EMBL" id="AHK78617.1"/>
    </source>
</evidence>
<dbReference type="EMBL" id="CP007268">
    <property type="protein sequence ID" value="AHK78617.1"/>
    <property type="molecule type" value="Genomic_DNA"/>
</dbReference>
<dbReference type="RefSeq" id="WP_025280986.1">
    <property type="nucleotide sequence ID" value="NZ_CP007268.1"/>
</dbReference>
<keyword evidence="1" id="KW-0175">Coiled coil</keyword>
<dbReference type="HOGENOM" id="CLU_042901_0_0_6"/>
<reference evidence="2 3" key="1">
    <citation type="journal article" date="2014" name="J Genomics">
        <title>Draft Genome Sequence of the Extremely Halophilic Phototrophic Purple Sulfur Bacterium Halorhodospira halochloris.</title>
        <authorList>
            <person name="Singh K.S."/>
            <person name="Kirksey J."/>
            <person name="Hoff W.D."/>
            <person name="Deole R."/>
        </authorList>
    </citation>
    <scope>NUCLEOTIDE SEQUENCE [LARGE SCALE GENOMIC DNA]</scope>
    <source>
        <strain evidence="2 3">A</strain>
    </source>
</reference>
<proteinExistence type="predicted"/>
<dbReference type="Proteomes" id="UP000019442">
    <property type="component" value="Chromosome"/>
</dbReference>
<evidence type="ECO:0000313" key="3">
    <source>
        <dbReference type="Proteomes" id="UP000019442"/>
    </source>
</evidence>
<accession>W8KNQ6</accession>
<dbReference type="AlphaFoldDB" id="W8KNQ6"/>
<gene>
    <name evidence="2" type="ORF">M911_04830</name>
</gene>
<sequence length="395" mass="44887">MSEYQYYEFTAVDRSLSVQEQTELRRYSSRARITPGGFVNEYHWGDLKADPLALLRHYFDAHVYSANWGTCRLLLRLPRSCFEEGTLADYAALVPENGPSSVYPPAFRALNNGEHWILEWWFNDESRSHDRFWIENDGPGWMTRLLPLREELLRGDTRPLYLGWLARVSEGEFDAGDSEPPLPAGLGALTPAQKALADFLLLDSDLIASAAVASPELPSPQAAESDIDDWLATQAAETLRAPLRLMLLGRSSEAERRLRGEFLAWQRTQRQMVSCPARRTLTVIESGVEMARSLRLEREREAREAEEAKQKAERASYLAGVAKQADRAWHDIDALLQRRTGAAYDEALQRLQDLAEALHAAERGQEFRRDLEKLLVTHAGRPAWMKRLDKAGLLR</sequence>
<name>W8KNQ6_9GAMM</name>